<dbReference type="Proteomes" id="UP000673375">
    <property type="component" value="Unassembled WGS sequence"/>
</dbReference>
<organism evidence="1 2">
    <name type="scientific">Enterococcus larvae</name>
    <dbReference type="NCBI Taxonomy" id="2794352"/>
    <lineage>
        <taxon>Bacteria</taxon>
        <taxon>Bacillati</taxon>
        <taxon>Bacillota</taxon>
        <taxon>Bacilli</taxon>
        <taxon>Lactobacillales</taxon>
        <taxon>Enterococcaceae</taxon>
        <taxon>Enterococcus</taxon>
    </lineage>
</organism>
<accession>A0ABS4CF51</accession>
<name>A0ABS4CF51_9ENTE</name>
<protein>
    <submittedName>
        <fullName evidence="1">Uncharacterized protein</fullName>
    </submittedName>
</protein>
<sequence>MEKYGWLPERIDKEDYFQMLDLEFGNWQQGMTDGPVIEYADQLNF</sequence>
<evidence type="ECO:0000313" key="2">
    <source>
        <dbReference type="Proteomes" id="UP000673375"/>
    </source>
</evidence>
<reference evidence="1 2" key="1">
    <citation type="submission" date="2020-12" db="EMBL/GenBank/DDBJ databases">
        <title>Vagococcus allomyrinae sp. nov. and Enterococcus lavae sp. nov., isolated from the larvae of Allomyrina dichotoma.</title>
        <authorList>
            <person name="Lee S.D."/>
        </authorList>
    </citation>
    <scope>NUCLEOTIDE SEQUENCE [LARGE SCALE GENOMIC DNA]</scope>
    <source>
        <strain evidence="1 2">BWM-S5</strain>
    </source>
</reference>
<gene>
    <name evidence="1" type="ORF">I6N96_01020</name>
</gene>
<dbReference type="EMBL" id="JAEDXU010000001">
    <property type="protein sequence ID" value="MBP1044843.1"/>
    <property type="molecule type" value="Genomic_DNA"/>
</dbReference>
<dbReference type="RefSeq" id="WP_209555640.1">
    <property type="nucleotide sequence ID" value="NZ_JAEDXU010000001.1"/>
</dbReference>
<comment type="caution">
    <text evidence="1">The sequence shown here is derived from an EMBL/GenBank/DDBJ whole genome shotgun (WGS) entry which is preliminary data.</text>
</comment>
<evidence type="ECO:0000313" key="1">
    <source>
        <dbReference type="EMBL" id="MBP1044843.1"/>
    </source>
</evidence>
<keyword evidence="2" id="KW-1185">Reference proteome</keyword>
<proteinExistence type="predicted"/>